<dbReference type="HOGENOM" id="CLU_150691_0_0_4"/>
<accession>W0P9K3</accession>
<reference evidence="1 2" key="1">
    <citation type="journal article" date="2014" name="Microbiology">
        <title>Unravelling the complete genome sequence of Advenella mimigardefordensis strain DPN7T and novel insights in the catabolism of the xenobiotic polythioester precursor 3,3'-dithiodipropionate.</title>
        <authorList>
            <person name="Wubbeler J.H."/>
            <person name="Hiessl S."/>
            <person name="Schuldes J."/>
            <person name="Thurmer A."/>
            <person name="Daniel R."/>
            <person name="Steinbuchel A."/>
        </authorList>
    </citation>
    <scope>NUCLEOTIDE SEQUENCE [LARGE SCALE GENOMIC DNA]</scope>
    <source>
        <strain evidence="2">DSM 17166 / LMG 22922 / DPN7</strain>
    </source>
</reference>
<evidence type="ECO:0000313" key="1">
    <source>
        <dbReference type="EMBL" id="AHG62172.1"/>
    </source>
</evidence>
<evidence type="ECO:0000313" key="2">
    <source>
        <dbReference type="Proteomes" id="UP000019095"/>
    </source>
</evidence>
<dbReference type="AlphaFoldDB" id="W0P9K3"/>
<dbReference type="EMBL" id="CP003915">
    <property type="protein sequence ID" value="AHG62172.1"/>
    <property type="molecule type" value="Genomic_DNA"/>
</dbReference>
<name>W0P9K3_ADVMD</name>
<dbReference type="eggNOG" id="ENOG50334EB">
    <property type="taxonomic scope" value="Bacteria"/>
</dbReference>
<sequence>MMEIPIQAGLSANPIPVESVSPVSQNLFEAMAMQARDQQFMNMGPVGQALAGHLDTYLERTNTFSERVKQISNGEPVYQDKAASAQAGPGAGDQRVMTVLQSLTTMFDYSIETQVVVRSATQISGAVNTLLRGQ</sequence>
<organism evidence="1 2">
    <name type="scientific">Advenella mimigardefordensis (strain DSM 17166 / LMG 22922 / DPN7)</name>
    <dbReference type="NCBI Taxonomy" id="1247726"/>
    <lineage>
        <taxon>Bacteria</taxon>
        <taxon>Pseudomonadati</taxon>
        <taxon>Pseudomonadota</taxon>
        <taxon>Betaproteobacteria</taxon>
        <taxon>Burkholderiales</taxon>
        <taxon>Alcaligenaceae</taxon>
    </lineage>
</organism>
<dbReference type="OrthoDB" id="6889398at2"/>
<gene>
    <name evidence="1" type="ORF">MIM_c00690</name>
</gene>
<dbReference type="STRING" id="1247726.MIM_c00690"/>
<dbReference type="KEGG" id="amim:MIM_c00690"/>
<proteinExistence type="predicted"/>
<dbReference type="Proteomes" id="UP000019095">
    <property type="component" value="Chromosome"/>
</dbReference>
<keyword evidence="2" id="KW-1185">Reference proteome</keyword>
<dbReference type="PATRIC" id="fig|1247726.3.peg.75"/>
<protein>
    <submittedName>
        <fullName evidence="1">Uncharacterized protein</fullName>
    </submittedName>
</protein>
<dbReference type="RefSeq" id="WP_052342254.1">
    <property type="nucleotide sequence ID" value="NZ_CP003915.1"/>
</dbReference>